<dbReference type="GO" id="GO:0006313">
    <property type="term" value="P:DNA transposition"/>
    <property type="evidence" value="ECO:0007669"/>
    <property type="project" value="InterPro"/>
</dbReference>
<evidence type="ECO:0000313" key="3">
    <source>
        <dbReference type="EMBL" id="KRM44070.1"/>
    </source>
</evidence>
<name>A0A0R1YWH7_9LACO</name>
<dbReference type="Pfam" id="PF02371">
    <property type="entry name" value="Transposase_20"/>
    <property type="match status" value="1"/>
</dbReference>
<dbReference type="RefSeq" id="WP_057908983.1">
    <property type="nucleotide sequence ID" value="NZ_AZGK01000038.1"/>
</dbReference>
<dbReference type="PATRIC" id="fig|1423784.4.peg.1697"/>
<dbReference type="InterPro" id="IPR047650">
    <property type="entry name" value="Transpos_IS110"/>
</dbReference>
<evidence type="ECO:0000259" key="2">
    <source>
        <dbReference type="Pfam" id="PF02371"/>
    </source>
</evidence>
<dbReference type="InterPro" id="IPR002525">
    <property type="entry name" value="Transp_IS110-like_N"/>
</dbReference>
<dbReference type="GO" id="GO:0004803">
    <property type="term" value="F:transposase activity"/>
    <property type="evidence" value="ECO:0007669"/>
    <property type="project" value="InterPro"/>
</dbReference>
<dbReference type="PANTHER" id="PTHR33055">
    <property type="entry name" value="TRANSPOSASE FOR INSERTION SEQUENCE ELEMENT IS1111A"/>
    <property type="match status" value="1"/>
</dbReference>
<gene>
    <name evidence="3" type="ORF">FC51_GL001662</name>
</gene>
<dbReference type="Proteomes" id="UP000051957">
    <property type="component" value="Unassembled WGS sequence"/>
</dbReference>
<proteinExistence type="predicted"/>
<organism evidence="3 4">
    <name type="scientific">Lentilactobacillus parabuchneri DSM 5707 = NBRC 107865</name>
    <dbReference type="NCBI Taxonomy" id="1423784"/>
    <lineage>
        <taxon>Bacteria</taxon>
        <taxon>Bacillati</taxon>
        <taxon>Bacillota</taxon>
        <taxon>Bacilli</taxon>
        <taxon>Lactobacillales</taxon>
        <taxon>Lactobacillaceae</taxon>
        <taxon>Lentilactobacillus</taxon>
    </lineage>
</organism>
<reference evidence="3 4" key="1">
    <citation type="journal article" date="2015" name="Genome Announc.">
        <title>Expanding the biotechnology potential of lactobacilli through comparative genomics of 213 strains and associated genera.</title>
        <authorList>
            <person name="Sun Z."/>
            <person name="Harris H.M."/>
            <person name="McCann A."/>
            <person name="Guo C."/>
            <person name="Argimon S."/>
            <person name="Zhang W."/>
            <person name="Yang X."/>
            <person name="Jeffery I.B."/>
            <person name="Cooney J.C."/>
            <person name="Kagawa T.F."/>
            <person name="Liu W."/>
            <person name="Song Y."/>
            <person name="Salvetti E."/>
            <person name="Wrobel A."/>
            <person name="Rasinkangas P."/>
            <person name="Parkhill J."/>
            <person name="Rea M.C."/>
            <person name="O'Sullivan O."/>
            <person name="Ritari J."/>
            <person name="Douillard F.P."/>
            <person name="Paul Ross R."/>
            <person name="Yang R."/>
            <person name="Briner A.E."/>
            <person name="Felis G.E."/>
            <person name="de Vos W.M."/>
            <person name="Barrangou R."/>
            <person name="Klaenhammer T.R."/>
            <person name="Caufield P.W."/>
            <person name="Cui Y."/>
            <person name="Zhang H."/>
            <person name="O'Toole P.W."/>
        </authorList>
    </citation>
    <scope>NUCLEOTIDE SEQUENCE [LARGE SCALE GENOMIC DNA]</scope>
    <source>
        <strain evidence="3 4">DSM 5707</strain>
    </source>
</reference>
<dbReference type="GeneID" id="69803032"/>
<protein>
    <submittedName>
        <fullName evidence="3">Transposase, IS111A IS1328 IS1533 IS116 IS110 IS902</fullName>
    </submittedName>
</protein>
<feature type="domain" description="Transposase IS110-like N-terminal" evidence="1">
    <location>
        <begin position="5"/>
        <end position="158"/>
    </location>
</feature>
<sequence>MRTIIGLDVSKATATLSVATEGKTIYDSTITLDAIGFNTLKAMVASYDRPEVVFEATGVYSRRLEKFLLDKGILYHILNPLVAKKRLDDGSRLRKNDIRDAQGLALTEFVKQPVAFKPRFIDPVYRELMDLSRYYDQQTEDLKREKNRLHRSIQLTFPNFDDEIDLSRRSGLAVLRLFPHPSRLRQGSFEAIKQKILALQLAGIGEGRADTLTRRLWQANAISYPAVDEQSLVIKQVQDQVDNVLRIMDGREETIVYMTMLAHQLPEYEILLSIPGIGENTAVRILGEIGDVRRFMTRAQINSYIGIDLVEIQSGDYTAQRRITKHGNPHARKLLYWTVVNMISSTAKPNHIRDFYVKKQETASRRKPLLVACMDRLIKIIHYLINTNQNYSYELACSR</sequence>
<evidence type="ECO:0000259" key="1">
    <source>
        <dbReference type="Pfam" id="PF01548"/>
    </source>
</evidence>
<dbReference type="GO" id="GO:0003677">
    <property type="term" value="F:DNA binding"/>
    <property type="evidence" value="ECO:0007669"/>
    <property type="project" value="InterPro"/>
</dbReference>
<comment type="caution">
    <text evidence="3">The sequence shown here is derived from an EMBL/GenBank/DDBJ whole genome shotgun (WGS) entry which is preliminary data.</text>
</comment>
<evidence type="ECO:0000313" key="4">
    <source>
        <dbReference type="Proteomes" id="UP000051957"/>
    </source>
</evidence>
<dbReference type="PANTHER" id="PTHR33055:SF17">
    <property type="entry name" value="THIRD ORF IN TRANSPOSON ISC1491"/>
    <property type="match status" value="1"/>
</dbReference>
<accession>A0A0R1YWH7</accession>
<dbReference type="AlphaFoldDB" id="A0A0R1YWH7"/>
<dbReference type="InterPro" id="IPR003346">
    <property type="entry name" value="Transposase_20"/>
</dbReference>
<dbReference type="Pfam" id="PF01548">
    <property type="entry name" value="DEDD_Tnp_IS110"/>
    <property type="match status" value="1"/>
</dbReference>
<feature type="domain" description="Transposase IS116/IS110/IS902 C-terminal" evidence="2">
    <location>
        <begin position="269"/>
        <end position="356"/>
    </location>
</feature>
<dbReference type="NCBIfam" id="NF033542">
    <property type="entry name" value="transpos_IS110"/>
    <property type="match status" value="1"/>
</dbReference>
<dbReference type="EMBL" id="AZGK01000038">
    <property type="protein sequence ID" value="KRM44070.1"/>
    <property type="molecule type" value="Genomic_DNA"/>
</dbReference>